<comment type="caution">
    <text evidence="1">The sequence shown here is derived from an EMBL/GenBank/DDBJ whole genome shotgun (WGS) entry which is preliminary data.</text>
</comment>
<dbReference type="EMBL" id="VMGN01000030">
    <property type="protein sequence ID" value="TSC93738.1"/>
    <property type="molecule type" value="Genomic_DNA"/>
</dbReference>
<dbReference type="Proteomes" id="UP000316495">
    <property type="component" value="Unassembled WGS sequence"/>
</dbReference>
<dbReference type="AlphaFoldDB" id="A0A554LLJ4"/>
<reference evidence="1 2" key="1">
    <citation type="submission" date="2017-07" db="EMBL/GenBank/DDBJ databases">
        <title>Mechanisms for carbon and nitrogen cycling indicate functional differentiation within the Candidate Phyla Radiation.</title>
        <authorList>
            <person name="Danczak R.E."/>
            <person name="Johnston M.D."/>
            <person name="Kenah C."/>
            <person name="Slattery M."/>
            <person name="Wrighton K.C."/>
            <person name="Wilkins M.J."/>
        </authorList>
    </citation>
    <scope>NUCLEOTIDE SEQUENCE [LARGE SCALE GENOMIC DNA]</scope>
    <source>
        <strain evidence="1">Athens1014_28</strain>
    </source>
</reference>
<protein>
    <submittedName>
        <fullName evidence="1">Uncharacterized protein</fullName>
    </submittedName>
</protein>
<feature type="non-terminal residue" evidence="1">
    <location>
        <position position="1"/>
    </location>
</feature>
<name>A0A554LLJ4_9BACT</name>
<proteinExistence type="predicted"/>
<evidence type="ECO:0000313" key="2">
    <source>
        <dbReference type="Proteomes" id="UP000316495"/>
    </source>
</evidence>
<sequence length="292" mass="34006">DNYEVFKPENAIPFGSFYYNLVTGKSEAEFIEAIPDDKLKEGATEIARCIGSWRDKQTKRFDSENFDVEKLLAQIFPEVEVSDILKFDKRYHLASYSRGIFVIHISEELLNKIKKVTGDELTQAMAATHKDIVQFLMIPDYGEEETNRLEEPPLLAHEACHLITREIMWQGQITTDYDDPVWQTAFLTFREELTCRIVGSQSLVGYIHIRNITPEEIEKIGAEKVEEVKNQTGDTNTLLGEINRLTRKKWKNNQDLILSVFQSLNFNDLRRRLWGYKLYLDTLPISKKNENY</sequence>
<accession>A0A554LLJ4</accession>
<gene>
    <name evidence="1" type="ORF">Athens101428_558</name>
</gene>
<evidence type="ECO:0000313" key="1">
    <source>
        <dbReference type="EMBL" id="TSC93738.1"/>
    </source>
</evidence>
<organism evidence="1 2">
    <name type="scientific">Candidatus Berkelbacteria bacterium Athens1014_28</name>
    <dbReference type="NCBI Taxonomy" id="2017145"/>
    <lineage>
        <taxon>Bacteria</taxon>
        <taxon>Candidatus Berkelbacteria</taxon>
    </lineage>
</organism>